<dbReference type="AlphaFoldDB" id="A0A1I7NWE2"/>
<feature type="transmembrane region" description="Helical" evidence="1">
    <location>
        <begin position="6"/>
        <end position="25"/>
    </location>
</feature>
<reference evidence="3" key="1">
    <citation type="submission" date="2016-10" db="EMBL/GenBank/DDBJ databases">
        <authorList>
            <person name="Varghese N."/>
            <person name="Submissions S."/>
        </authorList>
    </citation>
    <scope>NUCLEOTIDE SEQUENCE [LARGE SCALE GENOMIC DNA]</scope>
    <source>
        <strain evidence="3">DSM 1565</strain>
    </source>
</reference>
<keyword evidence="1" id="KW-1133">Transmembrane helix</keyword>
<accession>A0A1I7NWE2</accession>
<dbReference type="RefSeq" id="WP_092869417.1">
    <property type="nucleotide sequence ID" value="NZ_FPCH01000004.1"/>
</dbReference>
<keyword evidence="1" id="KW-0812">Transmembrane</keyword>
<evidence type="ECO:0000256" key="1">
    <source>
        <dbReference type="SAM" id="Phobius"/>
    </source>
</evidence>
<dbReference type="STRING" id="51670.SAMN04488557_3924"/>
<keyword evidence="3" id="KW-1185">Reference proteome</keyword>
<organism evidence="2 3">
    <name type="scientific">Hyphomicrobium facile</name>
    <dbReference type="NCBI Taxonomy" id="51670"/>
    <lineage>
        <taxon>Bacteria</taxon>
        <taxon>Pseudomonadati</taxon>
        <taxon>Pseudomonadota</taxon>
        <taxon>Alphaproteobacteria</taxon>
        <taxon>Hyphomicrobiales</taxon>
        <taxon>Hyphomicrobiaceae</taxon>
        <taxon>Hyphomicrobium</taxon>
    </lineage>
</organism>
<dbReference type="Pfam" id="PF11750">
    <property type="entry name" value="DUF3307"/>
    <property type="match status" value="1"/>
</dbReference>
<name>A0A1I7NWE2_9HYPH</name>
<dbReference type="Proteomes" id="UP000199423">
    <property type="component" value="Unassembled WGS sequence"/>
</dbReference>
<evidence type="ECO:0000313" key="3">
    <source>
        <dbReference type="Proteomes" id="UP000199423"/>
    </source>
</evidence>
<sequence>MSPVHAALAAITYLLVKHAIADFILQTDQIFRQKGSYGAPGGLWHALIHILLTAPVFLLFPGGGPGLAAVLLGGEFVLHYHIDWTKEQIVRREGWTPKDKYFWWALGIDQLLHGLTYVAILWIWLPAA</sequence>
<keyword evidence="1" id="KW-0472">Membrane</keyword>
<gene>
    <name evidence="2" type="ORF">SAMN04488557_3924</name>
</gene>
<evidence type="ECO:0000313" key="2">
    <source>
        <dbReference type="EMBL" id="SFV38908.1"/>
    </source>
</evidence>
<dbReference type="InterPro" id="IPR021737">
    <property type="entry name" value="Phage_phiKZ_Orf197"/>
</dbReference>
<evidence type="ECO:0008006" key="4">
    <source>
        <dbReference type="Google" id="ProtNLM"/>
    </source>
</evidence>
<proteinExistence type="predicted"/>
<dbReference type="EMBL" id="FPCH01000004">
    <property type="protein sequence ID" value="SFV38908.1"/>
    <property type="molecule type" value="Genomic_DNA"/>
</dbReference>
<feature type="transmembrane region" description="Helical" evidence="1">
    <location>
        <begin position="37"/>
        <end position="60"/>
    </location>
</feature>
<protein>
    <recommendedName>
        <fullName evidence="4">DUF3307 domain-containing protein</fullName>
    </recommendedName>
</protein>
<feature type="transmembrane region" description="Helical" evidence="1">
    <location>
        <begin position="102"/>
        <end position="125"/>
    </location>
</feature>
<dbReference type="OrthoDB" id="558011at2"/>